<sequence>MGAIFLSASVPTTNRGTYHETANPFLIQCAVRELLLTVIRQHKIIWGGHPAITPMLWSICEDLGVDYAQAVVLYQSKFFADDYPEENRQFGNVIFTDAIAGDREASVLHMRKQMLSRPDLTGAVFIGGMEGVETEHAIFKYYHPQASVLAVPSPGGAALTLALDHGYGTQADLADIDFARLFHTHFSYSDRHAIQ</sequence>
<organism evidence="1 2">
    <name type="scientific">Methylophilus luteus</name>
    <dbReference type="NCBI Taxonomy" id="640108"/>
    <lineage>
        <taxon>Bacteria</taxon>
        <taxon>Pseudomonadati</taxon>
        <taxon>Pseudomonadota</taxon>
        <taxon>Betaproteobacteria</taxon>
        <taxon>Nitrosomonadales</taxon>
        <taxon>Methylophilaceae</taxon>
        <taxon>Methylophilus</taxon>
    </lineage>
</organism>
<evidence type="ECO:0000313" key="2">
    <source>
        <dbReference type="Proteomes" id="UP001597128"/>
    </source>
</evidence>
<accession>A0ABW3F7X5</accession>
<evidence type="ECO:0000313" key="1">
    <source>
        <dbReference type="EMBL" id="MFD0913954.1"/>
    </source>
</evidence>
<dbReference type="RefSeq" id="WP_379057461.1">
    <property type="nucleotide sequence ID" value="NZ_JBHTKB010000002.1"/>
</dbReference>
<keyword evidence="2" id="KW-1185">Reference proteome</keyword>
<dbReference type="Proteomes" id="UP001597128">
    <property type="component" value="Unassembled WGS sequence"/>
</dbReference>
<proteinExistence type="predicted"/>
<reference evidence="2" key="1">
    <citation type="journal article" date="2019" name="Int. J. Syst. Evol. Microbiol.">
        <title>The Global Catalogue of Microorganisms (GCM) 10K type strain sequencing project: providing services to taxonomists for standard genome sequencing and annotation.</title>
        <authorList>
            <consortium name="The Broad Institute Genomics Platform"/>
            <consortium name="The Broad Institute Genome Sequencing Center for Infectious Disease"/>
            <person name="Wu L."/>
            <person name="Ma J."/>
        </authorList>
    </citation>
    <scope>NUCLEOTIDE SEQUENCE [LARGE SCALE GENOMIC DNA]</scope>
    <source>
        <strain evidence="2">CCUG 58412</strain>
    </source>
</reference>
<protein>
    <recommendedName>
        <fullName evidence="3">Tetrapyrrole methylase domain-containing protein</fullName>
    </recommendedName>
</protein>
<name>A0ABW3F7X5_9PROT</name>
<comment type="caution">
    <text evidence="1">The sequence shown here is derived from an EMBL/GenBank/DDBJ whole genome shotgun (WGS) entry which is preliminary data.</text>
</comment>
<evidence type="ECO:0008006" key="3">
    <source>
        <dbReference type="Google" id="ProtNLM"/>
    </source>
</evidence>
<dbReference type="EMBL" id="JBHTKB010000002">
    <property type="protein sequence ID" value="MFD0913954.1"/>
    <property type="molecule type" value="Genomic_DNA"/>
</dbReference>
<gene>
    <name evidence="1" type="ORF">ACFQ1Z_10380</name>
</gene>
<dbReference type="Pfam" id="PF18180">
    <property type="entry name" value="LD_cluster3"/>
    <property type="match status" value="1"/>
</dbReference>
<dbReference type="InterPro" id="IPR041197">
    <property type="entry name" value="LD_cluster3"/>
</dbReference>